<dbReference type="Proteomes" id="UP001054821">
    <property type="component" value="Chromosome 3"/>
</dbReference>
<proteinExistence type="predicted"/>
<dbReference type="AlphaFoldDB" id="A0AAD4W9X6"/>
<evidence type="ECO:0000313" key="1">
    <source>
        <dbReference type="EMBL" id="KAI5338281.1"/>
    </source>
</evidence>
<gene>
    <name evidence="1" type="ORF">L3X38_017552</name>
</gene>
<name>A0AAD4W9X6_PRUDU</name>
<comment type="caution">
    <text evidence="1">The sequence shown here is derived from an EMBL/GenBank/DDBJ whole genome shotgun (WGS) entry which is preliminary data.</text>
</comment>
<protein>
    <submittedName>
        <fullName evidence="1">Uncharacterized protein</fullName>
    </submittedName>
</protein>
<keyword evidence="2" id="KW-1185">Reference proteome</keyword>
<sequence>MVNLHCITTEAQFQKQHAIFASTIPDNMHIRLAKPLVDGVARTDLKDPHERIITFRPFYFSLVFRFPVSGFFKKVFHITGCAPS</sequence>
<reference evidence="1 2" key="1">
    <citation type="journal article" date="2022" name="G3 (Bethesda)">
        <title>Whole-genome sequence and methylome profiling of the almond [Prunus dulcis (Mill.) D.A. Webb] cultivar 'Nonpareil'.</title>
        <authorList>
            <person name="D'Amico-Willman K.M."/>
            <person name="Ouma W.Z."/>
            <person name="Meulia T."/>
            <person name="Sideli G.M."/>
            <person name="Gradziel T.M."/>
            <person name="Fresnedo-Ramirez J."/>
        </authorList>
    </citation>
    <scope>NUCLEOTIDE SEQUENCE [LARGE SCALE GENOMIC DNA]</scope>
    <source>
        <strain evidence="1">Clone GOH B32 T37-40</strain>
    </source>
</reference>
<accession>A0AAD4W9X6</accession>
<organism evidence="1 2">
    <name type="scientific">Prunus dulcis</name>
    <name type="common">Almond</name>
    <name type="synonym">Amygdalus dulcis</name>
    <dbReference type="NCBI Taxonomy" id="3755"/>
    <lineage>
        <taxon>Eukaryota</taxon>
        <taxon>Viridiplantae</taxon>
        <taxon>Streptophyta</taxon>
        <taxon>Embryophyta</taxon>
        <taxon>Tracheophyta</taxon>
        <taxon>Spermatophyta</taxon>
        <taxon>Magnoliopsida</taxon>
        <taxon>eudicotyledons</taxon>
        <taxon>Gunneridae</taxon>
        <taxon>Pentapetalae</taxon>
        <taxon>rosids</taxon>
        <taxon>fabids</taxon>
        <taxon>Rosales</taxon>
        <taxon>Rosaceae</taxon>
        <taxon>Amygdaloideae</taxon>
        <taxon>Amygdaleae</taxon>
        <taxon>Prunus</taxon>
    </lineage>
</organism>
<dbReference type="EMBL" id="JAJFAZ020000003">
    <property type="protein sequence ID" value="KAI5338281.1"/>
    <property type="molecule type" value="Genomic_DNA"/>
</dbReference>
<evidence type="ECO:0000313" key="2">
    <source>
        <dbReference type="Proteomes" id="UP001054821"/>
    </source>
</evidence>